<reference evidence="13" key="1">
    <citation type="submission" date="2023-08" db="EMBL/GenBank/DDBJ databases">
        <authorList>
            <person name="Audoor S."/>
            <person name="Bilcke G."/>
        </authorList>
    </citation>
    <scope>NUCLEOTIDE SEQUENCE</scope>
</reference>
<dbReference type="SUPFAM" id="SSF47661">
    <property type="entry name" value="t-snare proteins"/>
    <property type="match status" value="1"/>
</dbReference>
<dbReference type="CDD" id="cd15845">
    <property type="entry name" value="SNARE_syntaxin16"/>
    <property type="match status" value="1"/>
</dbReference>
<dbReference type="PANTHER" id="PTHR19957">
    <property type="entry name" value="SYNTAXIN"/>
    <property type="match status" value="1"/>
</dbReference>
<evidence type="ECO:0000256" key="4">
    <source>
        <dbReference type="ARBA" id="ARBA00022692"/>
    </source>
</evidence>
<evidence type="ECO:0000256" key="2">
    <source>
        <dbReference type="ARBA" id="ARBA00009063"/>
    </source>
</evidence>
<sequence>MASRDLTASFMQRRANARRRRGDRDSQSVPLTAGGSDHALMLLEEGSEGANGDASNGIEMSSLNKRPPSWVRDVDSVKEVLAEIKRQMGELQSMHASRVGSVFGKDLDHMEGRIEIMTREVTNRFRDAERTLKKVGTSTRNAGGEEAAIGANVQRSLAKQLQELSVSFRTSQRKYLAEVQAQKNGDMVGDSKFGISLDEGGGENSFFTSQQVQVVDDLQSAIQSRDEEISKIAQSIEELGTIFKELAVLVIDQGTILDRIDYNMEAVVEHTKTGITQLEKAEKQQKNARPMKCILSLILLIFILLLLLVLKHRRRHHRW</sequence>
<dbReference type="InterPro" id="IPR000727">
    <property type="entry name" value="T_SNARE_dom"/>
</dbReference>
<protein>
    <recommendedName>
        <fullName evidence="12">t-SNARE coiled-coil homology domain-containing protein</fullName>
    </recommendedName>
</protein>
<organism evidence="13 14">
    <name type="scientific">Cylindrotheca closterium</name>
    <dbReference type="NCBI Taxonomy" id="2856"/>
    <lineage>
        <taxon>Eukaryota</taxon>
        <taxon>Sar</taxon>
        <taxon>Stramenopiles</taxon>
        <taxon>Ochrophyta</taxon>
        <taxon>Bacillariophyta</taxon>
        <taxon>Bacillariophyceae</taxon>
        <taxon>Bacillariophycidae</taxon>
        <taxon>Bacillariales</taxon>
        <taxon>Bacillariaceae</taxon>
        <taxon>Cylindrotheca</taxon>
    </lineage>
</organism>
<comment type="caution">
    <text evidence="13">The sequence shown here is derived from an EMBL/GenBank/DDBJ whole genome shotgun (WGS) entry which is preliminary data.</text>
</comment>
<keyword evidence="6 11" id="KW-1133">Transmembrane helix</keyword>
<dbReference type="Gene3D" id="1.20.58.70">
    <property type="match status" value="1"/>
</dbReference>
<keyword evidence="4 11" id="KW-0812">Transmembrane</keyword>
<dbReference type="EMBL" id="CAKOGP040000557">
    <property type="protein sequence ID" value="CAJ1936423.1"/>
    <property type="molecule type" value="Genomic_DNA"/>
</dbReference>
<dbReference type="GO" id="GO:0000149">
    <property type="term" value="F:SNARE binding"/>
    <property type="evidence" value="ECO:0007669"/>
    <property type="project" value="TreeGrafter"/>
</dbReference>
<dbReference type="SMART" id="SM00397">
    <property type="entry name" value="t_SNARE"/>
    <property type="match status" value="1"/>
</dbReference>
<evidence type="ECO:0000256" key="9">
    <source>
        <dbReference type="ARBA" id="ARBA00023136"/>
    </source>
</evidence>
<evidence type="ECO:0000313" key="13">
    <source>
        <dbReference type="EMBL" id="CAJ1936423.1"/>
    </source>
</evidence>
<comment type="subcellular location">
    <subcellularLocation>
        <location evidence="1">Golgi apparatus membrane</location>
        <topology evidence="1">Single-pass type IV membrane protein</topology>
    </subcellularLocation>
</comment>
<keyword evidence="8" id="KW-0175">Coiled coil</keyword>
<dbReference type="InterPro" id="IPR006012">
    <property type="entry name" value="Syntaxin/epimorphin_CS"/>
</dbReference>
<dbReference type="InterPro" id="IPR010989">
    <property type="entry name" value="SNARE"/>
</dbReference>
<keyword evidence="7" id="KW-0333">Golgi apparatus</keyword>
<name>A0AAD2FFA3_9STRA</name>
<feature type="region of interest" description="Disordered" evidence="10">
    <location>
        <begin position="13"/>
        <end position="69"/>
    </location>
</feature>
<dbReference type="GO" id="GO:0006886">
    <property type="term" value="P:intracellular protein transport"/>
    <property type="evidence" value="ECO:0007669"/>
    <property type="project" value="InterPro"/>
</dbReference>
<keyword evidence="3" id="KW-0813">Transport</keyword>
<dbReference type="GO" id="GO:0031201">
    <property type="term" value="C:SNARE complex"/>
    <property type="evidence" value="ECO:0007669"/>
    <property type="project" value="TreeGrafter"/>
</dbReference>
<dbReference type="GO" id="GO:0006906">
    <property type="term" value="P:vesicle fusion"/>
    <property type="evidence" value="ECO:0007669"/>
    <property type="project" value="TreeGrafter"/>
</dbReference>
<evidence type="ECO:0000256" key="7">
    <source>
        <dbReference type="ARBA" id="ARBA00023034"/>
    </source>
</evidence>
<evidence type="ECO:0000259" key="12">
    <source>
        <dbReference type="PROSITE" id="PS50192"/>
    </source>
</evidence>
<dbReference type="PANTHER" id="PTHR19957:SF83">
    <property type="entry name" value="SYNTAXIN-16"/>
    <property type="match status" value="1"/>
</dbReference>
<feature type="domain" description="T-SNARE coiled-coil homology" evidence="12">
    <location>
        <begin position="219"/>
        <end position="281"/>
    </location>
</feature>
<dbReference type="GO" id="GO:0005484">
    <property type="term" value="F:SNAP receptor activity"/>
    <property type="evidence" value="ECO:0007669"/>
    <property type="project" value="InterPro"/>
</dbReference>
<dbReference type="Pfam" id="PF05739">
    <property type="entry name" value="SNARE"/>
    <property type="match status" value="1"/>
</dbReference>
<gene>
    <name evidence="13" type="ORF">CYCCA115_LOCUS5184</name>
</gene>
<evidence type="ECO:0000256" key="8">
    <source>
        <dbReference type="ARBA" id="ARBA00023054"/>
    </source>
</evidence>
<evidence type="ECO:0000313" key="14">
    <source>
        <dbReference type="Proteomes" id="UP001295423"/>
    </source>
</evidence>
<comment type="similarity">
    <text evidence="2">Belongs to the syntaxin family.</text>
</comment>
<keyword evidence="5" id="KW-0653">Protein transport</keyword>
<evidence type="ECO:0000256" key="6">
    <source>
        <dbReference type="ARBA" id="ARBA00022989"/>
    </source>
</evidence>
<dbReference type="PROSITE" id="PS00914">
    <property type="entry name" value="SYNTAXIN"/>
    <property type="match status" value="1"/>
</dbReference>
<dbReference type="Proteomes" id="UP001295423">
    <property type="component" value="Unassembled WGS sequence"/>
</dbReference>
<proteinExistence type="inferred from homology"/>
<evidence type="ECO:0000256" key="3">
    <source>
        <dbReference type="ARBA" id="ARBA00022448"/>
    </source>
</evidence>
<accession>A0AAD2FFA3</accession>
<evidence type="ECO:0000256" key="10">
    <source>
        <dbReference type="SAM" id="MobiDB-lite"/>
    </source>
</evidence>
<dbReference type="AlphaFoldDB" id="A0AAD2FFA3"/>
<dbReference type="GO" id="GO:0048278">
    <property type="term" value="P:vesicle docking"/>
    <property type="evidence" value="ECO:0007669"/>
    <property type="project" value="TreeGrafter"/>
</dbReference>
<keyword evidence="9 11" id="KW-0472">Membrane</keyword>
<keyword evidence="14" id="KW-1185">Reference proteome</keyword>
<dbReference type="GO" id="GO:0000139">
    <property type="term" value="C:Golgi membrane"/>
    <property type="evidence" value="ECO:0007669"/>
    <property type="project" value="UniProtKB-SubCell"/>
</dbReference>
<evidence type="ECO:0000256" key="11">
    <source>
        <dbReference type="SAM" id="Phobius"/>
    </source>
</evidence>
<feature type="transmembrane region" description="Helical" evidence="11">
    <location>
        <begin position="294"/>
        <end position="310"/>
    </location>
</feature>
<dbReference type="PROSITE" id="PS50192">
    <property type="entry name" value="T_SNARE"/>
    <property type="match status" value="1"/>
</dbReference>
<evidence type="ECO:0000256" key="5">
    <source>
        <dbReference type="ARBA" id="ARBA00022927"/>
    </source>
</evidence>
<evidence type="ECO:0000256" key="1">
    <source>
        <dbReference type="ARBA" id="ARBA00004409"/>
    </source>
</evidence>
<dbReference type="InterPro" id="IPR045242">
    <property type="entry name" value="Syntaxin"/>
</dbReference>